<dbReference type="Gene3D" id="3.40.190.10">
    <property type="entry name" value="Periplasmic binding protein-like II"/>
    <property type="match status" value="2"/>
</dbReference>
<dbReference type="PANTHER" id="PTHR43649">
    <property type="entry name" value="ARABINOSE-BINDING PROTEIN-RELATED"/>
    <property type="match status" value="1"/>
</dbReference>
<dbReference type="InterPro" id="IPR050490">
    <property type="entry name" value="Bact_solute-bd_prot1"/>
</dbReference>
<dbReference type="PROSITE" id="PS51257">
    <property type="entry name" value="PROKAR_LIPOPROTEIN"/>
    <property type="match status" value="1"/>
</dbReference>
<accession>A0A4D4J0S1</accession>
<protein>
    <submittedName>
        <fullName evidence="5">ABC transporter substrate-binding protein</fullName>
    </submittedName>
</protein>
<feature type="chain" id="PRO_5038480312" evidence="4">
    <location>
        <begin position="25"/>
        <end position="435"/>
    </location>
</feature>
<comment type="similarity">
    <text evidence="1">Belongs to the bacterial solute-binding protein 1 family.</text>
</comment>
<gene>
    <name evidence="5" type="ORF">GTS_05970</name>
</gene>
<dbReference type="AlphaFoldDB" id="A0A4D4J0S1"/>
<organism evidence="5 6">
    <name type="scientific">Gandjariella thermophila</name>
    <dbReference type="NCBI Taxonomy" id="1931992"/>
    <lineage>
        <taxon>Bacteria</taxon>
        <taxon>Bacillati</taxon>
        <taxon>Actinomycetota</taxon>
        <taxon>Actinomycetes</taxon>
        <taxon>Pseudonocardiales</taxon>
        <taxon>Pseudonocardiaceae</taxon>
        <taxon>Gandjariella</taxon>
    </lineage>
</organism>
<keyword evidence="3 4" id="KW-0732">Signal</keyword>
<keyword evidence="2" id="KW-0813">Transport</keyword>
<dbReference type="EMBL" id="BJFL01000002">
    <property type="protein sequence ID" value="GDY28964.1"/>
    <property type="molecule type" value="Genomic_DNA"/>
</dbReference>
<evidence type="ECO:0000256" key="4">
    <source>
        <dbReference type="SAM" id="SignalP"/>
    </source>
</evidence>
<dbReference type="RefSeq" id="WP_137812152.1">
    <property type="nucleotide sequence ID" value="NZ_BJFL01000002.1"/>
</dbReference>
<dbReference type="InterPro" id="IPR006059">
    <property type="entry name" value="SBP"/>
</dbReference>
<evidence type="ECO:0000313" key="5">
    <source>
        <dbReference type="EMBL" id="GDY28964.1"/>
    </source>
</evidence>
<comment type="caution">
    <text evidence="5">The sequence shown here is derived from an EMBL/GenBank/DDBJ whole genome shotgun (WGS) entry which is preliminary data.</text>
</comment>
<dbReference type="OrthoDB" id="3495561at2"/>
<dbReference type="CDD" id="cd14750">
    <property type="entry name" value="PBP2_TMBP"/>
    <property type="match status" value="1"/>
</dbReference>
<proteinExistence type="inferred from homology"/>
<evidence type="ECO:0000256" key="1">
    <source>
        <dbReference type="ARBA" id="ARBA00008520"/>
    </source>
</evidence>
<evidence type="ECO:0000256" key="2">
    <source>
        <dbReference type="ARBA" id="ARBA00022448"/>
    </source>
</evidence>
<dbReference type="Pfam" id="PF01547">
    <property type="entry name" value="SBP_bac_1"/>
    <property type="match status" value="1"/>
</dbReference>
<dbReference type="SUPFAM" id="SSF53850">
    <property type="entry name" value="Periplasmic binding protein-like II"/>
    <property type="match status" value="1"/>
</dbReference>
<sequence length="435" mass="46553">MIRRTTIAWGAVAVTAALALSACGGSGGGGGGTGAGGTTPLDGRGPITFATGKDTSGNLQKLVDTWNGAHPGEQVRIVELPESADDQRQQMVQNAQVKSDAFSVLNLDVVWTGEFAANRWVVELPQQQFDLQNFLQPAVESAKYRGKLFAMPFKSNGGLLFYRKDLLQKAGIQQAPKTFAEMSADCQKVLALPDAAGMSCYSGQYEKYEGLTANFAEAVNSAGGTIIDADGKPSVNTPQAKTALDTLVQGFKSGMIPKEAITFKEEDSRRAFEAGKLVFENIWPYQWAKANQTDGSSQVVGKFDVAPLPGISGPGVSTIGGYNMAISSFAKNKATALDFIKYMTSEQTQRSNLLATSEAPVLTKLYDDPELVQKYPYLPTLKASIMGAKPRPVVVHYGDVTKAIQESVYAALSGQKPTDAALSELQQKLQQLTQQ</sequence>
<dbReference type="PANTHER" id="PTHR43649:SF34">
    <property type="entry name" value="ABC TRANSPORTER PERIPLASMIC-BINDING PROTEIN YCJN-RELATED"/>
    <property type="match status" value="1"/>
</dbReference>
<evidence type="ECO:0000313" key="6">
    <source>
        <dbReference type="Proteomes" id="UP000298860"/>
    </source>
</evidence>
<feature type="signal peptide" evidence="4">
    <location>
        <begin position="1"/>
        <end position="24"/>
    </location>
</feature>
<evidence type="ECO:0000256" key="3">
    <source>
        <dbReference type="ARBA" id="ARBA00022729"/>
    </source>
</evidence>
<name>A0A4D4J0S1_9PSEU</name>
<reference evidence="6" key="1">
    <citation type="submission" date="2019-04" db="EMBL/GenBank/DDBJ databases">
        <title>Draft genome sequence of Pseudonocardiaceae bacterium SL3-2-4.</title>
        <authorList>
            <person name="Ningsih F."/>
            <person name="Yokota A."/>
            <person name="Sakai Y."/>
            <person name="Nanatani K."/>
            <person name="Yabe S."/>
            <person name="Oetari A."/>
            <person name="Sjamsuridzal W."/>
        </authorList>
    </citation>
    <scope>NUCLEOTIDE SEQUENCE [LARGE SCALE GENOMIC DNA]</scope>
    <source>
        <strain evidence="6">SL3-2-4</strain>
    </source>
</reference>
<keyword evidence="6" id="KW-1185">Reference proteome</keyword>
<dbReference type="Proteomes" id="UP000298860">
    <property type="component" value="Unassembled WGS sequence"/>
</dbReference>